<sequence>MALDPPAEPTITVVLSDGSVRRCLATGRGFAALLAELKAEQDAIPLPTVTGRSLRPPAGRDPGRSGARLRPGGRSPVAPDRRDLSLPRGVGSPGPAGFIETIPNHRSLA</sequence>
<gene>
    <name evidence="2" type="ORF">Maq22A_1p36760</name>
</gene>
<evidence type="ECO:0000313" key="2">
    <source>
        <dbReference type="EMBL" id="BAQ49548.1"/>
    </source>
</evidence>
<evidence type="ECO:0000256" key="1">
    <source>
        <dbReference type="SAM" id="MobiDB-lite"/>
    </source>
</evidence>
<organism evidence="2 3">
    <name type="scientific">Methylobacterium aquaticum</name>
    <dbReference type="NCBI Taxonomy" id="270351"/>
    <lineage>
        <taxon>Bacteria</taxon>
        <taxon>Pseudomonadati</taxon>
        <taxon>Pseudomonadota</taxon>
        <taxon>Alphaproteobacteria</taxon>
        <taxon>Hyphomicrobiales</taxon>
        <taxon>Methylobacteriaceae</taxon>
        <taxon>Methylobacterium</taxon>
    </lineage>
</organism>
<protein>
    <submittedName>
        <fullName evidence="2">Uncharacterized protein</fullName>
    </submittedName>
</protein>
<dbReference type="EMBL" id="AP014705">
    <property type="protein sequence ID" value="BAQ49548.1"/>
    <property type="molecule type" value="Genomic_DNA"/>
</dbReference>
<evidence type="ECO:0000313" key="3">
    <source>
        <dbReference type="Proteomes" id="UP000061432"/>
    </source>
</evidence>
<reference evidence="3" key="2">
    <citation type="submission" date="2015-01" db="EMBL/GenBank/DDBJ databases">
        <title>Complete genome sequence of Methylobacterium aquaticum strain 22A.</title>
        <authorList>
            <person name="Tani A."/>
            <person name="Ogura Y."/>
            <person name="Hayashi T."/>
        </authorList>
    </citation>
    <scope>NUCLEOTIDE SEQUENCE [LARGE SCALE GENOMIC DNA]</scope>
    <source>
        <strain evidence="3">MA-22A</strain>
        <plasmid evidence="3">Plasmid pMaq22A_1p DNA</plasmid>
    </source>
</reference>
<keyword evidence="2" id="KW-0614">Plasmid</keyword>
<name>A0A0C6FMC5_9HYPH</name>
<geneLocation type="plasmid" evidence="3">
    <name>pMaq22A_1p DNA</name>
</geneLocation>
<feature type="region of interest" description="Disordered" evidence="1">
    <location>
        <begin position="47"/>
        <end position="109"/>
    </location>
</feature>
<dbReference type="KEGG" id="maqu:Maq22A_1p36760"/>
<proteinExistence type="predicted"/>
<dbReference type="PATRIC" id="fig|270351.10.peg.6628"/>
<dbReference type="Proteomes" id="UP000061432">
    <property type="component" value="Plasmid pMaq22A_1p"/>
</dbReference>
<accession>A0A0C6FMC5</accession>
<dbReference type="AlphaFoldDB" id="A0A0C6FMC5"/>
<reference evidence="2 3" key="1">
    <citation type="journal article" date="2015" name="Genome Announc.">
        <title>Complete Genome Sequence of Methylobacterium aquaticum Strain 22A, Isolated from Racomitrium japonicum Moss.</title>
        <authorList>
            <person name="Tani A."/>
            <person name="Ogura Y."/>
            <person name="Hayashi T."/>
            <person name="Kimbara K."/>
        </authorList>
    </citation>
    <scope>NUCLEOTIDE SEQUENCE [LARGE SCALE GENOMIC DNA]</scope>
    <source>
        <strain evidence="2 3">MA-22A</strain>
        <plasmid evidence="3">Plasmid pMaq22A_1p DNA</plasmid>
    </source>
</reference>